<dbReference type="Proteomes" id="UP001168620">
    <property type="component" value="Unassembled WGS sequence"/>
</dbReference>
<feature type="domain" description="Peptidase S1" evidence="2">
    <location>
        <begin position="27"/>
        <end position="71"/>
    </location>
</feature>
<evidence type="ECO:0000313" key="3">
    <source>
        <dbReference type="EMBL" id="MDN4175963.1"/>
    </source>
</evidence>
<evidence type="ECO:0000313" key="4">
    <source>
        <dbReference type="Proteomes" id="UP001168620"/>
    </source>
</evidence>
<dbReference type="InterPro" id="IPR009003">
    <property type="entry name" value="Peptidase_S1_PA"/>
</dbReference>
<proteinExistence type="predicted"/>
<feature type="non-terminal residue" evidence="3">
    <location>
        <position position="92"/>
    </location>
</feature>
<dbReference type="InterPro" id="IPR001254">
    <property type="entry name" value="Trypsin_dom"/>
</dbReference>
<dbReference type="SUPFAM" id="SSF50494">
    <property type="entry name" value="Trypsin-like serine proteases"/>
    <property type="match status" value="1"/>
</dbReference>
<sequence length="92" mass="10079">GDQIKMIRFLIFTLLVAACAAFPQLMIVNGTNAVEGEFPSVVSLRYTLRHICGGTILNERFILTAAHCVCENDSPDDPELYSIQYGSVQISA</sequence>
<dbReference type="RefSeq" id="WP_300955354.1">
    <property type="nucleotide sequence ID" value="NZ_JAUHJQ010000156.1"/>
</dbReference>
<organism evidence="3 4">
    <name type="scientific">Nocardioides oceani</name>
    <dbReference type="NCBI Taxonomy" id="3058369"/>
    <lineage>
        <taxon>Bacteria</taxon>
        <taxon>Bacillati</taxon>
        <taxon>Actinomycetota</taxon>
        <taxon>Actinomycetes</taxon>
        <taxon>Propionibacteriales</taxon>
        <taxon>Nocardioidaceae</taxon>
        <taxon>Nocardioides</taxon>
    </lineage>
</organism>
<dbReference type="PROSITE" id="PS00134">
    <property type="entry name" value="TRYPSIN_HIS"/>
    <property type="match status" value="1"/>
</dbReference>
<evidence type="ECO:0000256" key="1">
    <source>
        <dbReference type="ARBA" id="ARBA00023157"/>
    </source>
</evidence>
<reference evidence="3" key="1">
    <citation type="submission" date="2023-06" db="EMBL/GenBank/DDBJ databases">
        <title>Draft genome sequence of Nocardioides sp. SOB77.</title>
        <authorList>
            <person name="Zhang G."/>
        </authorList>
    </citation>
    <scope>NUCLEOTIDE SEQUENCE</scope>
    <source>
        <strain evidence="3">SOB77</strain>
    </source>
</reference>
<protein>
    <submittedName>
        <fullName evidence="3">Trypsin-like serine protease</fullName>
        <ecNumber evidence="3">3.4.21.-</ecNumber>
    </submittedName>
</protein>
<dbReference type="InterPro" id="IPR043504">
    <property type="entry name" value="Peptidase_S1_PA_chymotrypsin"/>
</dbReference>
<dbReference type="Gene3D" id="2.40.10.10">
    <property type="entry name" value="Trypsin-like serine proteases"/>
    <property type="match status" value="1"/>
</dbReference>
<accession>A0ABT8FMR9</accession>
<dbReference type="Pfam" id="PF00089">
    <property type="entry name" value="Trypsin"/>
    <property type="match status" value="1"/>
</dbReference>
<keyword evidence="4" id="KW-1185">Reference proteome</keyword>
<dbReference type="EC" id="3.4.21.-" evidence="3"/>
<gene>
    <name evidence="3" type="ORF">QWY28_23665</name>
</gene>
<keyword evidence="3" id="KW-0378">Hydrolase</keyword>
<dbReference type="PANTHER" id="PTHR24252">
    <property type="entry name" value="ACROSIN-RELATED"/>
    <property type="match status" value="1"/>
</dbReference>
<evidence type="ECO:0000259" key="2">
    <source>
        <dbReference type="Pfam" id="PF00089"/>
    </source>
</evidence>
<name>A0ABT8FMR9_9ACTN</name>
<dbReference type="InterPro" id="IPR018114">
    <property type="entry name" value="TRYPSIN_HIS"/>
</dbReference>
<keyword evidence="1" id="KW-1015">Disulfide bond</keyword>
<comment type="caution">
    <text evidence="3">The sequence shown here is derived from an EMBL/GenBank/DDBJ whole genome shotgun (WGS) entry which is preliminary data.</text>
</comment>
<dbReference type="GO" id="GO:0016787">
    <property type="term" value="F:hydrolase activity"/>
    <property type="evidence" value="ECO:0007669"/>
    <property type="project" value="UniProtKB-KW"/>
</dbReference>
<feature type="non-terminal residue" evidence="3">
    <location>
        <position position="1"/>
    </location>
</feature>
<dbReference type="EMBL" id="JAUHJQ010000156">
    <property type="protein sequence ID" value="MDN4175963.1"/>
    <property type="molecule type" value="Genomic_DNA"/>
</dbReference>
<dbReference type="PANTHER" id="PTHR24252:SF7">
    <property type="entry name" value="HYALIN"/>
    <property type="match status" value="1"/>
</dbReference>